<dbReference type="EMBL" id="CADCUN010000053">
    <property type="protein sequence ID" value="CAA9375740.1"/>
    <property type="molecule type" value="Genomic_DNA"/>
</dbReference>
<evidence type="ECO:0000313" key="1">
    <source>
        <dbReference type="EMBL" id="CAA9375740.1"/>
    </source>
</evidence>
<proteinExistence type="predicted"/>
<name>A0A6J4N2B5_9ACTN</name>
<protein>
    <submittedName>
        <fullName evidence="1">Uncharacterized protein</fullName>
    </submittedName>
</protein>
<gene>
    <name evidence="1" type="ORF">AVDCRST_MAG60-485</name>
</gene>
<accession>A0A6J4N2B5</accession>
<reference evidence="1" key="1">
    <citation type="submission" date="2020-02" db="EMBL/GenBank/DDBJ databases">
        <authorList>
            <person name="Meier V. D."/>
        </authorList>
    </citation>
    <scope>NUCLEOTIDE SEQUENCE</scope>
    <source>
        <strain evidence="1">AVDCRST_MAG60</strain>
    </source>
</reference>
<organism evidence="1">
    <name type="scientific">uncultured Nocardioides sp</name>
    <dbReference type="NCBI Taxonomy" id="198441"/>
    <lineage>
        <taxon>Bacteria</taxon>
        <taxon>Bacillati</taxon>
        <taxon>Actinomycetota</taxon>
        <taxon>Actinomycetes</taxon>
        <taxon>Propionibacteriales</taxon>
        <taxon>Nocardioidaceae</taxon>
        <taxon>Nocardioides</taxon>
        <taxon>environmental samples</taxon>
    </lineage>
</organism>
<dbReference type="AlphaFoldDB" id="A0A6J4N2B5"/>
<sequence>MEFTPIIDVDPFDLPDWLGVSQVVWHADQGLRTGHLVAGRLVSGDEVLACDLLAVDEAYPVPVTDDDSRHRAHQAWRHGQVLVGEYAERLTLAVPGTRFDAERVLDSLARLARAVGGSPENMAALLRIGAEKADRR</sequence>